<dbReference type="OrthoDB" id="10060990at2759"/>
<accession>A0A1X7VX05</accession>
<keyword evidence="1" id="KW-0812">Transmembrane</keyword>
<sequence>MLLRLYYLHEKSPKKCRELHDIVSDLKQCLQFQDGGVKPITASGSRWVSQKVAALKRILSKYGAYTNHLAALSEDVSVKSSDCAKLKGYYNKWTEGKYLYCAVFVDILMPCSIPYSLIFLWVNIFVVCS</sequence>
<organism evidence="2">
    <name type="scientific">Amphimedon queenslandica</name>
    <name type="common">Sponge</name>
    <dbReference type="NCBI Taxonomy" id="400682"/>
    <lineage>
        <taxon>Eukaryota</taxon>
        <taxon>Metazoa</taxon>
        <taxon>Porifera</taxon>
        <taxon>Demospongiae</taxon>
        <taxon>Heteroscleromorpha</taxon>
        <taxon>Haplosclerida</taxon>
        <taxon>Niphatidae</taxon>
        <taxon>Amphimedon</taxon>
    </lineage>
</organism>
<evidence type="ECO:0000256" key="1">
    <source>
        <dbReference type="SAM" id="Phobius"/>
    </source>
</evidence>
<evidence type="ECO:0000313" key="2">
    <source>
        <dbReference type="EnsemblMetazoa" id="Aqu2.1.44668_001"/>
    </source>
</evidence>
<reference evidence="2" key="1">
    <citation type="submission" date="2017-05" db="UniProtKB">
        <authorList>
            <consortium name="EnsemblMetazoa"/>
        </authorList>
    </citation>
    <scope>IDENTIFICATION</scope>
</reference>
<name>A0A1X7VX05_AMPQE</name>
<dbReference type="InParanoid" id="A0A1X7VX05"/>
<feature type="transmembrane region" description="Helical" evidence="1">
    <location>
        <begin position="98"/>
        <end position="122"/>
    </location>
</feature>
<dbReference type="EnsemblMetazoa" id="Aqu2.1.44668_001">
    <property type="protein sequence ID" value="Aqu2.1.44668_001"/>
    <property type="gene ID" value="Aqu2.1.44668"/>
</dbReference>
<proteinExistence type="predicted"/>
<protein>
    <submittedName>
        <fullName evidence="2">Uncharacterized protein</fullName>
    </submittedName>
</protein>
<dbReference type="AlphaFoldDB" id="A0A1X7VX05"/>
<keyword evidence="1" id="KW-0472">Membrane</keyword>
<keyword evidence="1" id="KW-1133">Transmembrane helix</keyword>